<keyword evidence="3 5" id="KW-1133">Transmembrane helix</keyword>
<dbReference type="GO" id="GO:0016874">
    <property type="term" value="F:ligase activity"/>
    <property type="evidence" value="ECO:0007669"/>
    <property type="project" value="UniProtKB-KW"/>
</dbReference>
<evidence type="ECO:0000256" key="4">
    <source>
        <dbReference type="ARBA" id="ARBA00023136"/>
    </source>
</evidence>
<sequence length="395" mass="40439">MQKSVPVAAVAVAGIVLAHLIVFLAPLGTTVVAAVTALGLAGALWAAGLRPRPTRTMLAAPLAFLAWGLATAAWSLDAGETFGKAGQLAGLLLALALLGGGACALPEAARGPVRRATLVSGAALIAVIVLEGHLGRPYHSLVHALGWAASADPYVLNRATLMMVLLSWPAAQAAAALGRRRLALALPPLALAAAVGLDSGTAGMAAVAGVAAGGLALVLRAAPAVLAAGFTAGAVVVVPLAAQFHEWLGDSTALPRSLLHRFFIWSFAGDRIAEQPLFGWGLGTARAMPNFGVTNLFVAPDADIIPLHTHNAYIQVMLETGLVGYALCVGFVAWLMLRTRRLPTAERACTLGALGALAGAWLTGYGVWQSWWLAGLVLLVFALAASRSEASVRLP</sequence>
<evidence type="ECO:0000313" key="8">
    <source>
        <dbReference type="Proteomes" id="UP000219621"/>
    </source>
</evidence>
<dbReference type="PANTHER" id="PTHR37422">
    <property type="entry name" value="TEICHURONIC ACID BIOSYNTHESIS PROTEIN TUAE"/>
    <property type="match status" value="1"/>
</dbReference>
<feature type="transmembrane region" description="Helical" evidence="5">
    <location>
        <begin position="155"/>
        <end position="177"/>
    </location>
</feature>
<evidence type="ECO:0000259" key="6">
    <source>
        <dbReference type="Pfam" id="PF04932"/>
    </source>
</evidence>
<dbReference type="PANTHER" id="PTHR37422:SF13">
    <property type="entry name" value="LIPOPOLYSACCHARIDE BIOSYNTHESIS PROTEIN PA4999-RELATED"/>
    <property type="match status" value="1"/>
</dbReference>
<keyword evidence="2 5" id="KW-0812">Transmembrane</keyword>
<feature type="transmembrane region" description="Helical" evidence="5">
    <location>
        <begin position="221"/>
        <end position="242"/>
    </location>
</feature>
<dbReference type="Proteomes" id="UP000219621">
    <property type="component" value="Unassembled WGS sequence"/>
</dbReference>
<feature type="transmembrane region" description="Helical" evidence="5">
    <location>
        <begin position="56"/>
        <end position="76"/>
    </location>
</feature>
<dbReference type="Pfam" id="PF04932">
    <property type="entry name" value="Wzy_C"/>
    <property type="match status" value="1"/>
</dbReference>
<feature type="transmembrane region" description="Helical" evidence="5">
    <location>
        <begin position="189"/>
        <end position="215"/>
    </location>
</feature>
<dbReference type="EMBL" id="OCNJ01000008">
    <property type="protein sequence ID" value="SOD99126.1"/>
    <property type="molecule type" value="Genomic_DNA"/>
</dbReference>
<dbReference type="InterPro" id="IPR007016">
    <property type="entry name" value="O-antigen_ligase-rel_domated"/>
</dbReference>
<feature type="transmembrane region" description="Helical" evidence="5">
    <location>
        <begin position="31"/>
        <end position="49"/>
    </location>
</feature>
<dbReference type="AlphaFoldDB" id="A0A286GVC0"/>
<evidence type="ECO:0000256" key="3">
    <source>
        <dbReference type="ARBA" id="ARBA00022989"/>
    </source>
</evidence>
<feature type="transmembrane region" description="Helical" evidence="5">
    <location>
        <begin position="117"/>
        <end position="135"/>
    </location>
</feature>
<evidence type="ECO:0000313" key="7">
    <source>
        <dbReference type="EMBL" id="SOD99126.1"/>
    </source>
</evidence>
<keyword evidence="4 5" id="KW-0472">Membrane</keyword>
<dbReference type="GO" id="GO:0016020">
    <property type="term" value="C:membrane"/>
    <property type="evidence" value="ECO:0007669"/>
    <property type="project" value="UniProtKB-SubCell"/>
</dbReference>
<feature type="transmembrane region" description="Helical" evidence="5">
    <location>
        <begin position="88"/>
        <end position="105"/>
    </location>
</feature>
<proteinExistence type="predicted"/>
<comment type="subcellular location">
    <subcellularLocation>
        <location evidence="1">Membrane</location>
        <topology evidence="1">Multi-pass membrane protein</topology>
    </subcellularLocation>
</comment>
<feature type="transmembrane region" description="Helical" evidence="5">
    <location>
        <begin position="312"/>
        <end position="336"/>
    </location>
</feature>
<feature type="transmembrane region" description="Helical" evidence="5">
    <location>
        <begin position="348"/>
        <end position="364"/>
    </location>
</feature>
<keyword evidence="8" id="KW-1185">Reference proteome</keyword>
<dbReference type="RefSeq" id="WP_101614016.1">
    <property type="nucleotide sequence ID" value="NZ_OCNJ01000008.1"/>
</dbReference>
<accession>A0A286GVC0</accession>
<gene>
    <name evidence="7" type="ORF">SAMN05421508_108228</name>
</gene>
<name>A0A286GVC0_9PROT</name>
<evidence type="ECO:0000256" key="5">
    <source>
        <dbReference type="SAM" id="Phobius"/>
    </source>
</evidence>
<reference evidence="7 8" key="1">
    <citation type="submission" date="2017-09" db="EMBL/GenBank/DDBJ databases">
        <authorList>
            <person name="Ehlers B."/>
            <person name="Leendertz F.H."/>
        </authorList>
    </citation>
    <scope>NUCLEOTIDE SEQUENCE [LARGE SCALE GENOMIC DNA]</scope>
    <source>
        <strain evidence="7 8">USBA 140</strain>
    </source>
</reference>
<evidence type="ECO:0000256" key="2">
    <source>
        <dbReference type="ARBA" id="ARBA00022692"/>
    </source>
</evidence>
<dbReference type="InterPro" id="IPR051533">
    <property type="entry name" value="WaaL-like"/>
</dbReference>
<feature type="domain" description="O-antigen ligase-related" evidence="6">
    <location>
        <begin position="190"/>
        <end position="327"/>
    </location>
</feature>
<feature type="transmembrane region" description="Helical" evidence="5">
    <location>
        <begin position="7"/>
        <end position="25"/>
    </location>
</feature>
<keyword evidence="7" id="KW-0436">Ligase</keyword>
<protein>
    <submittedName>
        <fullName evidence="7">O-antigen ligase</fullName>
    </submittedName>
</protein>
<organism evidence="7 8">
    <name type="scientific">Caenispirillum bisanense</name>
    <dbReference type="NCBI Taxonomy" id="414052"/>
    <lineage>
        <taxon>Bacteria</taxon>
        <taxon>Pseudomonadati</taxon>
        <taxon>Pseudomonadota</taxon>
        <taxon>Alphaproteobacteria</taxon>
        <taxon>Rhodospirillales</taxon>
        <taxon>Novispirillaceae</taxon>
        <taxon>Caenispirillum</taxon>
    </lineage>
</organism>
<evidence type="ECO:0000256" key="1">
    <source>
        <dbReference type="ARBA" id="ARBA00004141"/>
    </source>
</evidence>